<gene>
    <name evidence="3" type="ORF">SEPCBS57363_005021</name>
</gene>
<feature type="region of interest" description="Disordered" evidence="1">
    <location>
        <begin position="112"/>
        <end position="133"/>
    </location>
</feature>
<dbReference type="PANTHER" id="PTHR35872:SF1">
    <property type="entry name" value="ALPHA-L-RHAMNOSIDASE C"/>
    <property type="match status" value="1"/>
</dbReference>
<dbReference type="PANTHER" id="PTHR35872">
    <property type="entry name" value="INTEGRAL MEMBRANE PROTEIN (AFU_ORTHOLOGUE AFUA_5G07110)"/>
    <property type="match status" value="1"/>
</dbReference>
<proteinExistence type="predicted"/>
<feature type="compositionally biased region" description="Low complexity" evidence="1">
    <location>
        <begin position="112"/>
        <end position="124"/>
    </location>
</feature>
<accession>A0ABP0DZ28</accession>
<feature type="compositionally biased region" description="Polar residues" evidence="1">
    <location>
        <begin position="72"/>
        <end position="82"/>
    </location>
</feature>
<feature type="compositionally biased region" description="Polar residues" evidence="1">
    <location>
        <begin position="1"/>
        <end position="19"/>
    </location>
</feature>
<dbReference type="Pfam" id="PF11204">
    <property type="entry name" value="DUF2985"/>
    <property type="match status" value="1"/>
</dbReference>
<dbReference type="InterPro" id="IPR021369">
    <property type="entry name" value="DUF2985"/>
</dbReference>
<feature type="region of interest" description="Disordered" evidence="1">
    <location>
        <begin position="170"/>
        <end position="198"/>
    </location>
</feature>
<comment type="caution">
    <text evidence="3">The sequence shown here is derived from an EMBL/GenBank/DDBJ whole genome shotgun (WGS) entry which is preliminary data.</text>
</comment>
<evidence type="ECO:0000256" key="2">
    <source>
        <dbReference type="SAM" id="Phobius"/>
    </source>
</evidence>
<organism evidence="3 4">
    <name type="scientific">Sporothrix epigloea</name>
    <dbReference type="NCBI Taxonomy" id="1892477"/>
    <lineage>
        <taxon>Eukaryota</taxon>
        <taxon>Fungi</taxon>
        <taxon>Dikarya</taxon>
        <taxon>Ascomycota</taxon>
        <taxon>Pezizomycotina</taxon>
        <taxon>Sordariomycetes</taxon>
        <taxon>Sordariomycetidae</taxon>
        <taxon>Ophiostomatales</taxon>
        <taxon>Ophiostomataceae</taxon>
        <taxon>Sporothrix</taxon>
    </lineage>
</organism>
<dbReference type="Proteomes" id="UP001642501">
    <property type="component" value="Unassembled WGS sequence"/>
</dbReference>
<keyword evidence="2" id="KW-0812">Transmembrane</keyword>
<evidence type="ECO:0000313" key="4">
    <source>
        <dbReference type="Proteomes" id="UP001642501"/>
    </source>
</evidence>
<keyword evidence="4" id="KW-1185">Reference proteome</keyword>
<reference evidence="3 4" key="1">
    <citation type="submission" date="2024-01" db="EMBL/GenBank/DDBJ databases">
        <authorList>
            <person name="Allen C."/>
            <person name="Tagirdzhanova G."/>
        </authorList>
    </citation>
    <scope>NUCLEOTIDE SEQUENCE [LARGE SCALE GENOMIC DNA]</scope>
    <source>
        <strain evidence="3 4">CBS 573.63</strain>
    </source>
</reference>
<feature type="transmembrane region" description="Helical" evidence="2">
    <location>
        <begin position="397"/>
        <end position="421"/>
    </location>
</feature>
<dbReference type="EMBL" id="CAWUOM010000103">
    <property type="protein sequence ID" value="CAK7272222.1"/>
    <property type="molecule type" value="Genomic_DNA"/>
</dbReference>
<evidence type="ECO:0000256" key="1">
    <source>
        <dbReference type="SAM" id="MobiDB-lite"/>
    </source>
</evidence>
<feature type="transmembrane region" description="Helical" evidence="2">
    <location>
        <begin position="433"/>
        <end position="453"/>
    </location>
</feature>
<evidence type="ECO:0000313" key="3">
    <source>
        <dbReference type="EMBL" id="CAK7272222.1"/>
    </source>
</evidence>
<feature type="compositionally biased region" description="Basic and acidic residues" evidence="1">
    <location>
        <begin position="53"/>
        <end position="70"/>
    </location>
</feature>
<keyword evidence="2" id="KW-1133">Transmembrane helix</keyword>
<feature type="region of interest" description="Disordered" evidence="1">
    <location>
        <begin position="1"/>
        <end position="82"/>
    </location>
</feature>
<evidence type="ECO:0008006" key="5">
    <source>
        <dbReference type="Google" id="ProtNLM"/>
    </source>
</evidence>
<sequence>MAQSTSPSASLPAMATSSGIEMGSVPAGNGVSGNTDDTNNLDAQDPSPLARTDLSRDRDETKTIGRERSESIAASQTTSGSITRRLSKTLQELDMPRGFLAATADMSSTVVTAARSRAGTRTRSPTVTDPEERMRIQQQLQQQRKTSLKSGDSNMLATLDERLRTASMDVSRKEDNETAYSSKDAMAKTPPTTTVAGGSAAVENATTLDTDGEVPLYSEYVNGYHFPPKYSMGESLRQGAVAFWHYFMTPVGFLVVLYGCNVVAWGGMLFLLLCNAAPRMCHPTCNDINSPRRIWIEIDSQVVNGLFCVTGFGLAPWRLRDMYYYLQWRVTKKEQGLRRLAGVHRGWLRLPGSQELPITTGPANVPPETPCSAIPFPECKIPDLPLTGLRAPPTRHWVIVFILCMSLGNTFLQAVLCGFMWGMNRYTRPSWSTGLFVALGCIAGALGGLGMFVEGKRVKGIEGVPLTDEDRTKLMRDREKGIYHYNNLKGKKPKEQAVDVESGQKR</sequence>
<feature type="transmembrane region" description="Helical" evidence="2">
    <location>
        <begin position="243"/>
        <end position="273"/>
    </location>
</feature>
<name>A0ABP0DZ28_9PEZI</name>
<protein>
    <recommendedName>
        <fullName evidence="5">Alpha-l-rhamnosidase c</fullName>
    </recommendedName>
</protein>
<keyword evidence="2" id="KW-0472">Membrane</keyword>
<feature type="compositionally biased region" description="Polar residues" evidence="1">
    <location>
        <begin position="32"/>
        <end position="42"/>
    </location>
</feature>